<dbReference type="PANTHER" id="PTHR30035">
    <property type="entry name" value="LIPOPROTEIN VACJ-RELATED"/>
    <property type="match status" value="1"/>
</dbReference>
<keyword evidence="5" id="KW-0449">Lipoprotein</keyword>
<feature type="compositionally biased region" description="Low complexity" evidence="3">
    <location>
        <begin position="265"/>
        <end position="280"/>
    </location>
</feature>
<dbReference type="Pfam" id="PF04333">
    <property type="entry name" value="MlaA"/>
    <property type="match status" value="1"/>
</dbReference>
<reference evidence="5 6" key="1">
    <citation type="submission" date="2024-04" db="EMBL/GenBank/DDBJ databases">
        <title>Novel species of the genus Ideonella isolated from streams.</title>
        <authorList>
            <person name="Lu H."/>
        </authorList>
    </citation>
    <scope>NUCLEOTIDE SEQUENCE [LARGE SCALE GENOMIC DNA]</scope>
    <source>
        <strain evidence="5 6">BYS139W</strain>
    </source>
</reference>
<comment type="caution">
    <text evidence="5">The sequence shown here is derived from an EMBL/GenBank/DDBJ whole genome shotgun (WGS) entry which is preliminary data.</text>
</comment>
<feature type="region of interest" description="Disordered" evidence="3">
    <location>
        <begin position="248"/>
        <end position="280"/>
    </location>
</feature>
<dbReference type="InterPro" id="IPR007428">
    <property type="entry name" value="MlaA"/>
</dbReference>
<evidence type="ECO:0000313" key="5">
    <source>
        <dbReference type="EMBL" id="MEK8024696.1"/>
    </source>
</evidence>
<keyword evidence="6" id="KW-1185">Reference proteome</keyword>
<gene>
    <name evidence="5" type="ORF">AACH11_01780</name>
</gene>
<evidence type="ECO:0000313" key="6">
    <source>
        <dbReference type="Proteomes" id="UP001368500"/>
    </source>
</evidence>
<feature type="signal peptide" evidence="4">
    <location>
        <begin position="1"/>
        <end position="25"/>
    </location>
</feature>
<dbReference type="EMBL" id="JBBUTF010000002">
    <property type="protein sequence ID" value="MEK8024696.1"/>
    <property type="molecule type" value="Genomic_DNA"/>
</dbReference>
<comment type="similarity">
    <text evidence="1">Belongs to the MlaA family.</text>
</comment>
<evidence type="ECO:0000256" key="1">
    <source>
        <dbReference type="ARBA" id="ARBA00010634"/>
    </source>
</evidence>
<evidence type="ECO:0000256" key="3">
    <source>
        <dbReference type="SAM" id="MobiDB-lite"/>
    </source>
</evidence>
<accession>A0ABU9B4S1</accession>
<dbReference type="PRINTS" id="PR01805">
    <property type="entry name" value="VACJLIPOPROT"/>
</dbReference>
<dbReference type="Proteomes" id="UP001368500">
    <property type="component" value="Unassembled WGS sequence"/>
</dbReference>
<protein>
    <submittedName>
        <fullName evidence="5">VacJ family lipoprotein</fullName>
    </submittedName>
</protein>
<keyword evidence="2 4" id="KW-0732">Signal</keyword>
<feature type="chain" id="PRO_5045884813" evidence="4">
    <location>
        <begin position="26"/>
        <end position="280"/>
    </location>
</feature>
<evidence type="ECO:0000256" key="4">
    <source>
        <dbReference type="SAM" id="SignalP"/>
    </source>
</evidence>
<sequence>MQRRLRTAALASLMALAAGVGPACAQAGAQTTAPSERSATAGVRSADPWESWNRKVFAFNDVLDRHLMQPVAEGYRAAVPQLVRTGIGNFFGNLGDLWSAANHLMQGKGEDGVKMGMRFLTNTAFGLGGVLDFATDLGLPRRSEDFGQTLGRWGVGAGPYLVLPVLGPSTLRDTGGLVLDYASYPTQRIEREALRYGTTGLRLVDTRAGLLDTTGLLDQVALDRYSFMRDAWLQRRLDQVLDGAVPVAPLESFDDPGDSEPAPAPAASASAPAAAASVAR</sequence>
<dbReference type="RefSeq" id="WP_341372472.1">
    <property type="nucleotide sequence ID" value="NZ_JBBUTF010000002.1"/>
</dbReference>
<proteinExistence type="inferred from homology"/>
<dbReference type="PANTHER" id="PTHR30035:SF3">
    <property type="entry name" value="INTERMEMBRANE PHOSPHOLIPID TRANSPORT SYSTEM LIPOPROTEIN MLAA"/>
    <property type="match status" value="1"/>
</dbReference>
<organism evidence="5 6">
    <name type="scientific">Pseudaquabacterium rugosum</name>
    <dbReference type="NCBI Taxonomy" id="2984194"/>
    <lineage>
        <taxon>Bacteria</taxon>
        <taxon>Pseudomonadati</taxon>
        <taxon>Pseudomonadota</taxon>
        <taxon>Betaproteobacteria</taxon>
        <taxon>Burkholderiales</taxon>
        <taxon>Sphaerotilaceae</taxon>
        <taxon>Pseudaquabacterium</taxon>
    </lineage>
</organism>
<name>A0ABU9B4S1_9BURK</name>
<evidence type="ECO:0000256" key="2">
    <source>
        <dbReference type="ARBA" id="ARBA00022729"/>
    </source>
</evidence>